<accession>A0A1D2M315</accession>
<feature type="compositionally biased region" description="Basic and acidic residues" evidence="1">
    <location>
        <begin position="90"/>
        <end position="108"/>
    </location>
</feature>
<organism evidence="2 3">
    <name type="scientific">Orchesella cincta</name>
    <name type="common">Springtail</name>
    <name type="synonym">Podura cincta</name>
    <dbReference type="NCBI Taxonomy" id="48709"/>
    <lineage>
        <taxon>Eukaryota</taxon>
        <taxon>Metazoa</taxon>
        <taxon>Ecdysozoa</taxon>
        <taxon>Arthropoda</taxon>
        <taxon>Hexapoda</taxon>
        <taxon>Collembola</taxon>
        <taxon>Entomobryomorpha</taxon>
        <taxon>Entomobryoidea</taxon>
        <taxon>Orchesellidae</taxon>
        <taxon>Orchesellinae</taxon>
        <taxon>Orchesella</taxon>
    </lineage>
</organism>
<dbReference type="EMBL" id="LJIJ01005498">
    <property type="protein sequence ID" value="ODM87356.1"/>
    <property type="molecule type" value="Genomic_DNA"/>
</dbReference>
<dbReference type="GO" id="GO:0016874">
    <property type="term" value="F:ligase activity"/>
    <property type="evidence" value="ECO:0007669"/>
    <property type="project" value="UniProtKB-KW"/>
</dbReference>
<gene>
    <name evidence="2" type="ORF">Ocin01_19326</name>
</gene>
<dbReference type="AlphaFoldDB" id="A0A1D2M315"/>
<comment type="caution">
    <text evidence="2">The sequence shown here is derived from an EMBL/GenBank/DDBJ whole genome shotgun (WGS) entry which is preliminary data.</text>
</comment>
<keyword evidence="3" id="KW-1185">Reference proteome</keyword>
<keyword evidence="2" id="KW-0436">Ligase</keyword>
<dbReference type="Proteomes" id="UP000094527">
    <property type="component" value="Unassembled WGS sequence"/>
</dbReference>
<evidence type="ECO:0000313" key="2">
    <source>
        <dbReference type="EMBL" id="ODM87356.1"/>
    </source>
</evidence>
<feature type="region of interest" description="Disordered" evidence="1">
    <location>
        <begin position="82"/>
        <end position="116"/>
    </location>
</feature>
<sequence length="116" mass="12970">MMFGCGIQKEVFRWDDASTYTTIKPNADSQMKNLIKTGEETPVKVLLRHNTLTVHWEDGVTEKLPAVKIPLISPTIDDGEFPMGLVVSPTDKDGAREKSTDRNGEQRSSEISFEES</sequence>
<protein>
    <submittedName>
        <fullName evidence="2">Leucine--tRNA ligase</fullName>
    </submittedName>
</protein>
<proteinExistence type="predicted"/>
<name>A0A1D2M315_ORCCI</name>
<evidence type="ECO:0000313" key="3">
    <source>
        <dbReference type="Proteomes" id="UP000094527"/>
    </source>
</evidence>
<reference evidence="2 3" key="1">
    <citation type="journal article" date="2016" name="Genome Biol. Evol.">
        <title>Gene Family Evolution Reflects Adaptation to Soil Environmental Stressors in the Genome of the Collembolan Orchesella cincta.</title>
        <authorList>
            <person name="Faddeeva-Vakhrusheva A."/>
            <person name="Derks M.F."/>
            <person name="Anvar S.Y."/>
            <person name="Agamennone V."/>
            <person name="Suring W."/>
            <person name="Smit S."/>
            <person name="van Straalen N.M."/>
            <person name="Roelofs D."/>
        </authorList>
    </citation>
    <scope>NUCLEOTIDE SEQUENCE [LARGE SCALE GENOMIC DNA]</scope>
    <source>
        <tissue evidence="2">Mixed pool</tissue>
    </source>
</reference>
<evidence type="ECO:0000256" key="1">
    <source>
        <dbReference type="SAM" id="MobiDB-lite"/>
    </source>
</evidence>
<dbReference type="OrthoDB" id="47801at2759"/>